<protein>
    <submittedName>
        <fullName evidence="1">Uncharacterized protein</fullName>
    </submittedName>
</protein>
<dbReference type="EMBL" id="PYFT01000001">
    <property type="protein sequence ID" value="PSR56410.1"/>
    <property type="molecule type" value="Genomic_DNA"/>
</dbReference>
<comment type="caution">
    <text evidence="1">The sequence shown here is derived from an EMBL/GenBank/DDBJ whole genome shotgun (WGS) entry which is preliminary data.</text>
</comment>
<keyword evidence="2" id="KW-1185">Reference proteome</keyword>
<sequence length="65" mass="7282">MVLYADILIDFANTIKAEKLRRVNADLNYHLLVSDVLGISLNQAFYYTNINHVNVLATNSAGQQT</sequence>
<organism evidence="1 2">
    <name type="scientific">Adhaeribacter arboris</name>
    <dbReference type="NCBI Taxonomy" id="2072846"/>
    <lineage>
        <taxon>Bacteria</taxon>
        <taxon>Pseudomonadati</taxon>
        <taxon>Bacteroidota</taxon>
        <taxon>Cytophagia</taxon>
        <taxon>Cytophagales</taxon>
        <taxon>Hymenobacteraceae</taxon>
        <taxon>Adhaeribacter</taxon>
    </lineage>
</organism>
<proteinExistence type="predicted"/>
<reference evidence="1 2" key="1">
    <citation type="submission" date="2018-03" db="EMBL/GenBank/DDBJ databases">
        <title>Adhaeribacter sp. HMF7605 Genome sequencing and assembly.</title>
        <authorList>
            <person name="Kang H."/>
            <person name="Kang J."/>
            <person name="Cha I."/>
            <person name="Kim H."/>
            <person name="Joh K."/>
        </authorList>
    </citation>
    <scope>NUCLEOTIDE SEQUENCE [LARGE SCALE GENOMIC DNA]</scope>
    <source>
        <strain evidence="1 2">HMF7605</strain>
    </source>
</reference>
<gene>
    <name evidence="1" type="ORF">AHMF7605_24375</name>
</gene>
<dbReference type="AlphaFoldDB" id="A0A2T2YLN4"/>
<name>A0A2T2YLN4_9BACT</name>
<accession>A0A2T2YLN4</accession>
<evidence type="ECO:0000313" key="2">
    <source>
        <dbReference type="Proteomes" id="UP000240357"/>
    </source>
</evidence>
<evidence type="ECO:0000313" key="1">
    <source>
        <dbReference type="EMBL" id="PSR56410.1"/>
    </source>
</evidence>
<dbReference type="Proteomes" id="UP000240357">
    <property type="component" value="Unassembled WGS sequence"/>
</dbReference>